<proteinExistence type="predicted"/>
<organism evidence="1">
    <name type="scientific">Siphoviridae sp. ctf8W5</name>
    <dbReference type="NCBI Taxonomy" id="2825595"/>
    <lineage>
        <taxon>Viruses</taxon>
        <taxon>Duplodnaviria</taxon>
        <taxon>Heunggongvirae</taxon>
        <taxon>Uroviricota</taxon>
        <taxon>Caudoviricetes</taxon>
    </lineage>
</organism>
<accession>A0A8S5Q7S7</accession>
<name>A0A8S5Q7S7_9CAUD</name>
<sequence length="109" mass="12423">MVRPLEKLKNIAESLGIPYSTDKYIGPADTFAVYKMADITGTNFANNRAQAHIARVRFDYIQPINRSYQDKMFEIIDLFINAGFTEPSVVVVNNNDEETILQFTAEIKM</sequence>
<dbReference type="EMBL" id="BK015597">
    <property type="protein sequence ID" value="DAE15002.1"/>
    <property type="molecule type" value="Genomic_DNA"/>
</dbReference>
<reference evidence="1" key="1">
    <citation type="journal article" date="2021" name="Proc. Natl. Acad. Sci. U.S.A.">
        <title>A Catalog of Tens of Thousands of Viruses from Human Metagenomes Reveals Hidden Associations with Chronic Diseases.</title>
        <authorList>
            <person name="Tisza M.J."/>
            <person name="Buck C.B."/>
        </authorList>
    </citation>
    <scope>NUCLEOTIDE SEQUENCE</scope>
    <source>
        <strain evidence="1">Ctf8W5</strain>
    </source>
</reference>
<evidence type="ECO:0000313" key="1">
    <source>
        <dbReference type="EMBL" id="DAE15002.1"/>
    </source>
</evidence>
<protein>
    <submittedName>
        <fullName evidence="1">Uncharacterized protein</fullName>
    </submittedName>
</protein>